<name>A0A940PIG5_9ENTE</name>
<dbReference type="Pfam" id="PF12146">
    <property type="entry name" value="Hydrolase_4"/>
    <property type="match status" value="1"/>
</dbReference>
<proteinExistence type="predicted"/>
<dbReference type="PIRSF" id="PIRSF017388">
    <property type="entry name" value="Esterase_lipase"/>
    <property type="match status" value="1"/>
</dbReference>
<feature type="active site" description="Charge relay system" evidence="1">
    <location>
        <position position="197"/>
    </location>
</feature>
<dbReference type="RefSeq" id="WP_209532440.1">
    <property type="nucleotide sequence ID" value="NZ_JAEEGA010000023.1"/>
</dbReference>
<reference evidence="3" key="1">
    <citation type="submission" date="2020-12" db="EMBL/GenBank/DDBJ databases">
        <title>Vagococcus allomyrinae sp. nov. and Enterococcus lavae sp. nov., isolated from the larvae of Allomyrina dichotoma.</title>
        <authorList>
            <person name="Lee S.D."/>
        </authorList>
    </citation>
    <scope>NUCLEOTIDE SEQUENCE</scope>
    <source>
        <strain evidence="3">BWB3-3</strain>
    </source>
</reference>
<evidence type="ECO:0000256" key="1">
    <source>
        <dbReference type="PIRSR" id="PIRSR017388-1"/>
    </source>
</evidence>
<dbReference type="InterPro" id="IPR012354">
    <property type="entry name" value="Esterase_lipase"/>
</dbReference>
<gene>
    <name evidence="3" type="ORF">I6N95_24535</name>
</gene>
<organism evidence="3 4">
    <name type="scientific">Vagococcus allomyrinae</name>
    <dbReference type="NCBI Taxonomy" id="2794353"/>
    <lineage>
        <taxon>Bacteria</taxon>
        <taxon>Bacillati</taxon>
        <taxon>Bacillota</taxon>
        <taxon>Bacilli</taxon>
        <taxon>Lactobacillales</taxon>
        <taxon>Enterococcaceae</taxon>
        <taxon>Vagococcus</taxon>
    </lineage>
</organism>
<dbReference type="InterPro" id="IPR022742">
    <property type="entry name" value="Hydrolase_4"/>
</dbReference>
<feature type="active site" description="Nucleophile" evidence="1">
    <location>
        <position position="96"/>
    </location>
</feature>
<feature type="domain" description="Serine aminopeptidase S33" evidence="2">
    <location>
        <begin position="20"/>
        <end position="229"/>
    </location>
</feature>
<feature type="active site" description="Charge relay system" evidence="1">
    <location>
        <position position="227"/>
    </location>
</feature>
<accession>A0A940PIG5</accession>
<protein>
    <submittedName>
        <fullName evidence="3">Alpha/beta hydrolase</fullName>
    </submittedName>
</protein>
<keyword evidence="3" id="KW-0378">Hydrolase</keyword>
<evidence type="ECO:0000313" key="4">
    <source>
        <dbReference type="Proteomes" id="UP000674938"/>
    </source>
</evidence>
<dbReference type="EMBL" id="JAEEGA010000023">
    <property type="protein sequence ID" value="MBP1044181.1"/>
    <property type="molecule type" value="Genomic_DNA"/>
</dbReference>
<evidence type="ECO:0000313" key="3">
    <source>
        <dbReference type="EMBL" id="MBP1044181.1"/>
    </source>
</evidence>
<dbReference type="PANTHER" id="PTHR11614">
    <property type="entry name" value="PHOSPHOLIPASE-RELATED"/>
    <property type="match status" value="1"/>
</dbReference>
<dbReference type="Proteomes" id="UP000674938">
    <property type="component" value="Unassembled WGS sequence"/>
</dbReference>
<sequence length="252" mass="27850">MKINQVAPETTFFEGDSRGIIIFHAYTGSPNDVRSLGRSLNNQGYSVLLPLFAGHGTTRPEDILATGPALWQKDLERSVRVMIDHGCSQLAVFGLSLGGIFAMKALETYPELIIGGGPLCSPIVPESKTNIVPSFKFFAKKLIEESGANDLEKRQRLSDIELSLTEQLSEIKEFTTLVFDQLATVTQPTLLVQAGKDQMIDPQDVYLMEKALVNSLTQVKWYPESGHVITIGPARQQLQTDVLTYLNGLPWK</sequence>
<dbReference type="InterPro" id="IPR051044">
    <property type="entry name" value="MAG_DAG_Lipase"/>
</dbReference>
<keyword evidence="4" id="KW-1185">Reference proteome</keyword>
<dbReference type="AlphaFoldDB" id="A0A940PIG5"/>
<dbReference type="SUPFAM" id="SSF53474">
    <property type="entry name" value="alpha/beta-Hydrolases"/>
    <property type="match status" value="1"/>
</dbReference>
<comment type="caution">
    <text evidence="3">The sequence shown here is derived from an EMBL/GenBank/DDBJ whole genome shotgun (WGS) entry which is preliminary data.</text>
</comment>
<dbReference type="InterPro" id="IPR029058">
    <property type="entry name" value="AB_hydrolase_fold"/>
</dbReference>
<dbReference type="GO" id="GO:0052689">
    <property type="term" value="F:carboxylic ester hydrolase activity"/>
    <property type="evidence" value="ECO:0007669"/>
    <property type="project" value="InterPro"/>
</dbReference>
<dbReference type="Gene3D" id="3.40.50.1820">
    <property type="entry name" value="alpha/beta hydrolase"/>
    <property type="match status" value="1"/>
</dbReference>
<evidence type="ECO:0000259" key="2">
    <source>
        <dbReference type="Pfam" id="PF12146"/>
    </source>
</evidence>